<organism evidence="1 2">
    <name type="scientific">Aphanomyces euteiches</name>
    <dbReference type="NCBI Taxonomy" id="100861"/>
    <lineage>
        <taxon>Eukaryota</taxon>
        <taxon>Sar</taxon>
        <taxon>Stramenopiles</taxon>
        <taxon>Oomycota</taxon>
        <taxon>Saprolegniomycetes</taxon>
        <taxon>Saprolegniales</taxon>
        <taxon>Verrucalvaceae</taxon>
        <taxon>Aphanomyces</taxon>
    </lineage>
</organism>
<comment type="caution">
    <text evidence="1">The sequence shown here is derived from an EMBL/GenBank/DDBJ whole genome shotgun (WGS) entry which is preliminary data.</text>
</comment>
<evidence type="ECO:0000313" key="1">
    <source>
        <dbReference type="EMBL" id="KAF0745501.1"/>
    </source>
</evidence>
<proteinExistence type="predicted"/>
<dbReference type="VEuPathDB" id="FungiDB:AeMF1_002461"/>
<keyword evidence="2" id="KW-1185">Reference proteome</keyword>
<dbReference type="InterPro" id="IPR036181">
    <property type="entry name" value="MIT_dom_sf"/>
</dbReference>
<evidence type="ECO:0008006" key="3">
    <source>
        <dbReference type="Google" id="ProtNLM"/>
    </source>
</evidence>
<dbReference type="Gene3D" id="1.20.58.80">
    <property type="entry name" value="Phosphotransferase system, lactose/cellobiose-type IIA subunit"/>
    <property type="match status" value="1"/>
</dbReference>
<accession>A0A6G0XXQ6</accession>
<dbReference type="EMBL" id="VJMJ01000002">
    <property type="protein sequence ID" value="KAF0745501.1"/>
    <property type="molecule type" value="Genomic_DNA"/>
</dbReference>
<gene>
    <name evidence="1" type="ORF">Ae201684_000515</name>
</gene>
<sequence length="210" mass="23444">MTHSLRCNRSSISMAATTLSDLLSNIRAGKVDMKRRLPLAKTPPVSYDYTAELTEDDWDFDDPTDVPQDTAIYTIAPKRLASQEITHQDPTVLENVKTCTDMAIVWKQKALDLEKAGMFKDAMACYSEAGWSFLRTGRATPAGTMQNAHKMEAFSMLKQAERLSQAIETHSNTCSTENTDVRSTSQSLLAPLTVRWTHAQRGRADTSPWL</sequence>
<protein>
    <recommendedName>
        <fullName evidence="3">MIT domain-containing protein</fullName>
    </recommendedName>
</protein>
<dbReference type="SUPFAM" id="SSF116846">
    <property type="entry name" value="MIT domain"/>
    <property type="match status" value="1"/>
</dbReference>
<dbReference type="Proteomes" id="UP000481153">
    <property type="component" value="Unassembled WGS sequence"/>
</dbReference>
<dbReference type="AlphaFoldDB" id="A0A6G0XXQ6"/>
<name>A0A6G0XXQ6_9STRA</name>
<reference evidence="1 2" key="1">
    <citation type="submission" date="2019-07" db="EMBL/GenBank/DDBJ databases">
        <title>Genomics analysis of Aphanomyces spp. identifies a new class of oomycete effector associated with host adaptation.</title>
        <authorList>
            <person name="Gaulin E."/>
        </authorList>
    </citation>
    <scope>NUCLEOTIDE SEQUENCE [LARGE SCALE GENOMIC DNA]</scope>
    <source>
        <strain evidence="1 2">ATCC 201684</strain>
    </source>
</reference>
<evidence type="ECO:0000313" key="2">
    <source>
        <dbReference type="Proteomes" id="UP000481153"/>
    </source>
</evidence>